<keyword evidence="2 8" id="KW-0812">Transmembrane</keyword>
<dbReference type="InterPro" id="IPR000731">
    <property type="entry name" value="SSD"/>
</dbReference>
<feature type="compositionally biased region" description="Acidic residues" evidence="7">
    <location>
        <begin position="762"/>
        <end position="772"/>
    </location>
</feature>
<feature type="transmembrane region" description="Helical" evidence="8">
    <location>
        <begin position="1015"/>
        <end position="1038"/>
    </location>
</feature>
<evidence type="ECO:0000256" key="7">
    <source>
        <dbReference type="SAM" id="MobiDB-lite"/>
    </source>
</evidence>
<accession>K8F564</accession>
<evidence type="ECO:0000256" key="3">
    <source>
        <dbReference type="ARBA" id="ARBA00022989"/>
    </source>
</evidence>
<evidence type="ECO:0000313" key="10">
    <source>
        <dbReference type="EMBL" id="CCO19925.1"/>
    </source>
</evidence>
<dbReference type="Pfam" id="PF12349">
    <property type="entry name" value="Sterol-sensing"/>
    <property type="match status" value="1"/>
</dbReference>
<evidence type="ECO:0000259" key="9">
    <source>
        <dbReference type="PROSITE" id="PS50156"/>
    </source>
</evidence>
<dbReference type="InterPro" id="IPR053958">
    <property type="entry name" value="HMGCR/SNAP/NPC1-like_SSD"/>
</dbReference>
<feature type="domain" description="SSD" evidence="9">
    <location>
        <begin position="344"/>
        <end position="507"/>
    </location>
</feature>
<dbReference type="PROSITE" id="PS50156">
    <property type="entry name" value="SSD"/>
    <property type="match status" value="1"/>
</dbReference>
<feature type="region of interest" description="Disordered" evidence="7">
    <location>
        <begin position="554"/>
        <end position="598"/>
    </location>
</feature>
<organism evidence="10 11">
    <name type="scientific">Bathycoccus prasinos</name>
    <dbReference type="NCBI Taxonomy" id="41875"/>
    <lineage>
        <taxon>Eukaryota</taxon>
        <taxon>Viridiplantae</taxon>
        <taxon>Chlorophyta</taxon>
        <taxon>Mamiellophyceae</taxon>
        <taxon>Mamiellales</taxon>
        <taxon>Bathycoccaceae</taxon>
        <taxon>Bathycoccus</taxon>
    </lineage>
</organism>
<feature type="region of interest" description="Disordered" evidence="7">
    <location>
        <begin position="1"/>
        <end position="31"/>
    </location>
</feature>
<feature type="transmembrane region" description="Helical" evidence="8">
    <location>
        <begin position="371"/>
        <end position="392"/>
    </location>
</feature>
<name>K8F564_9CHLO</name>
<protein>
    <submittedName>
        <fullName evidence="10">Resistance-nodulation-cell division superfamily</fullName>
    </submittedName>
</protein>
<dbReference type="InterPro" id="IPR052081">
    <property type="entry name" value="Dispatched_Hh_regulator"/>
</dbReference>
<dbReference type="Pfam" id="PF03176">
    <property type="entry name" value="MMPL"/>
    <property type="match status" value="1"/>
</dbReference>
<feature type="transmembrane region" description="Helical" evidence="8">
    <location>
        <begin position="628"/>
        <end position="648"/>
    </location>
</feature>
<keyword evidence="11" id="KW-1185">Reference proteome</keyword>
<dbReference type="Gene3D" id="1.20.1640.10">
    <property type="entry name" value="Multidrug efflux transporter AcrB transmembrane domain"/>
    <property type="match status" value="2"/>
</dbReference>
<dbReference type="SUPFAM" id="SSF82866">
    <property type="entry name" value="Multidrug efflux transporter AcrB transmembrane domain"/>
    <property type="match status" value="2"/>
</dbReference>
<keyword evidence="4 8" id="KW-0472">Membrane</keyword>
<dbReference type="AlphaFoldDB" id="K8F564"/>
<feature type="transmembrane region" description="Helical" evidence="8">
    <location>
        <begin position="52"/>
        <end position="71"/>
    </location>
</feature>
<dbReference type="eggNOG" id="KOG3664">
    <property type="taxonomic scope" value="Eukaryota"/>
</dbReference>
<comment type="similarity">
    <text evidence="6">Belongs to the dispatched family.</text>
</comment>
<dbReference type="EMBL" id="FO082264">
    <property type="protein sequence ID" value="CCO19925.1"/>
    <property type="molecule type" value="Genomic_DNA"/>
</dbReference>
<dbReference type="STRING" id="41875.K8F564"/>
<dbReference type="GO" id="GO:0016020">
    <property type="term" value="C:membrane"/>
    <property type="evidence" value="ECO:0007669"/>
    <property type="project" value="UniProtKB-SubCell"/>
</dbReference>
<feature type="transmembrane region" description="Helical" evidence="8">
    <location>
        <begin position="973"/>
        <end position="994"/>
    </location>
</feature>
<dbReference type="KEGG" id="bpg:Bathy15g02120"/>
<proteinExistence type="inferred from homology"/>
<dbReference type="PRINTS" id="PR00702">
    <property type="entry name" value="ACRIFLAVINRP"/>
</dbReference>
<evidence type="ECO:0000256" key="6">
    <source>
        <dbReference type="ARBA" id="ARBA00038046"/>
    </source>
</evidence>
<reference evidence="10 11" key="1">
    <citation type="submission" date="2011-10" db="EMBL/GenBank/DDBJ databases">
        <authorList>
            <person name="Genoscope - CEA"/>
        </authorList>
    </citation>
    <scope>NUCLEOTIDE SEQUENCE [LARGE SCALE GENOMIC DNA]</scope>
    <source>
        <strain evidence="10 11">RCC 1105</strain>
    </source>
</reference>
<feature type="transmembrane region" description="Helical" evidence="8">
    <location>
        <begin position="456"/>
        <end position="473"/>
    </location>
</feature>
<feature type="transmembrane region" description="Helical" evidence="8">
    <location>
        <begin position="345"/>
        <end position="364"/>
    </location>
</feature>
<keyword evidence="5" id="KW-0325">Glycoprotein</keyword>
<dbReference type="GeneID" id="19011516"/>
<dbReference type="GO" id="GO:0022857">
    <property type="term" value="F:transmembrane transporter activity"/>
    <property type="evidence" value="ECO:0007669"/>
    <property type="project" value="InterPro"/>
</dbReference>
<dbReference type="PANTHER" id="PTHR45951:SF7">
    <property type="entry name" value="SSD DOMAIN-CONTAINING PROTEIN"/>
    <property type="match status" value="1"/>
</dbReference>
<gene>
    <name evidence="10" type="ordered locus">Bathy15g02120</name>
</gene>
<dbReference type="PANTHER" id="PTHR45951">
    <property type="entry name" value="PROTEIN DISPATCHED-RELATED"/>
    <property type="match status" value="1"/>
</dbReference>
<dbReference type="Proteomes" id="UP000198341">
    <property type="component" value="Chromosome 15"/>
</dbReference>
<dbReference type="RefSeq" id="XP_007508839.1">
    <property type="nucleotide sequence ID" value="XM_007508777.1"/>
</dbReference>
<evidence type="ECO:0000256" key="4">
    <source>
        <dbReference type="ARBA" id="ARBA00023136"/>
    </source>
</evidence>
<evidence type="ECO:0000256" key="1">
    <source>
        <dbReference type="ARBA" id="ARBA00004141"/>
    </source>
</evidence>
<evidence type="ECO:0000256" key="8">
    <source>
        <dbReference type="SAM" id="Phobius"/>
    </source>
</evidence>
<feature type="transmembrane region" description="Helical" evidence="8">
    <location>
        <begin position="919"/>
        <end position="937"/>
    </location>
</feature>
<sequence>MSRFLSTRPPSRDEDDNSTPKTNMNVNKKRNARDEERTFLERYAMWSHQNPLLALTCIVLVAVGCILTVVLNDELQFVETNDREWVILKDGITSDADAAAEGTRLVEEYSSSDVIYERGEESQRGSLFFQFVSNDGAETVFTKANLLAMREIHRIVVTHPKYKQYCQLKDPKVMKDDITDDIEKIYSNSSVSYLDVCVKPLTPVSVFFPPNGEGELVEDIDAVVREIGSEENKKMYGYFLDGAFDVQTLVNGATRARYPMGAPVIGYSSQEDREREQGVVIGEAILDDIEKELFNRYAMKAKFLSTPYMNKAIDNKAYEEADGEKANMQTRWYAGYLRSKDAANVINFDLAWAFASILAVWCYMAFHTRSFFIASLGMFEIICSFPVALFIYKLIYRIEYLGNVQILSIFVVLGVGADDVFVFYDAYKQSQFEPRETVSGSTLTRVLYTSRRASKAIFVTSFTTMGAFFATSLSEVMPISAFGILSATMIAVLFVVNVFMFPPALFLYSLYLDKYKVCCFCTKADYKRTERYDLETATTTLSMASLGDVVAVDEENTKEKTDDESKEGGMSKGTEAATSGGGGGEDNASSNIPRPMDTLDSEANIKRLRPIERFFRNQFYAFISYRPVCYIVIAAFLTLLGVSLKLALELETPAQQEQWYPTAHLMQAYANDRTRFSVSADDRVVPLDICFGVYGMDTSRANHWDIEQLGKLQLDETFDITLPASQLHFLHACEALRIAPCDASGCQDGLLVMSRPVMSSSDDADTEGEEVDATQKSLDEQTASGVSCFMESFKTYIEDERNLVFPIEDKTTFLEELWRFRADPRFYVFKNSIGFLPYDETKPIVPSENELDIFFVKVTVQTTLKYPTTAKVARPVFRVWEAWVKTMNEEAPPGMQNAIQTAYTTWTWMVTQEALVRNTFQGVTICFVMAYLVLVLSTMNFLTGAIATVTIAGVVVTVMGVGVRGFMGWDLGIGESIAAVILIGLSVDYCVHLANAYTEAPELFAKTRGEKTRRALMIMGVSVTASAMTTVISGSMLWLCVLKFFSKFAFLITMTITSSYLWSILFLPAALICFGPEGDRWSLEPAVKKLKRCWSRRVKGGNVQAMAA</sequence>
<feature type="transmembrane region" description="Helical" evidence="8">
    <location>
        <begin position="1050"/>
        <end position="1074"/>
    </location>
</feature>
<keyword evidence="3 8" id="KW-1133">Transmembrane helix</keyword>
<feature type="region of interest" description="Disordered" evidence="7">
    <location>
        <begin position="758"/>
        <end position="779"/>
    </location>
</feature>
<dbReference type="InterPro" id="IPR001036">
    <property type="entry name" value="Acrflvin-R"/>
</dbReference>
<dbReference type="InterPro" id="IPR004869">
    <property type="entry name" value="MMPL_dom"/>
</dbReference>
<feature type="compositionally biased region" description="Basic and acidic residues" evidence="7">
    <location>
        <begin position="555"/>
        <end position="569"/>
    </location>
</feature>
<feature type="transmembrane region" description="Helical" evidence="8">
    <location>
        <begin position="944"/>
        <end position="967"/>
    </location>
</feature>
<evidence type="ECO:0000256" key="5">
    <source>
        <dbReference type="ARBA" id="ARBA00023180"/>
    </source>
</evidence>
<evidence type="ECO:0000313" key="11">
    <source>
        <dbReference type="Proteomes" id="UP000198341"/>
    </source>
</evidence>
<comment type="subcellular location">
    <subcellularLocation>
        <location evidence="1">Membrane</location>
        <topology evidence="1">Multi-pass membrane protein</topology>
    </subcellularLocation>
</comment>
<feature type="transmembrane region" description="Helical" evidence="8">
    <location>
        <begin position="479"/>
        <end position="507"/>
    </location>
</feature>
<evidence type="ECO:0000256" key="2">
    <source>
        <dbReference type="ARBA" id="ARBA00022692"/>
    </source>
</evidence>
<dbReference type="OrthoDB" id="429851at2759"/>